<dbReference type="InterPro" id="IPR033134">
    <property type="entry name" value="Asp/Glu_racemase_AS_2"/>
</dbReference>
<reference evidence="3 4" key="1">
    <citation type="submission" date="2017-08" db="EMBL/GenBank/DDBJ databases">
        <authorList>
            <person name="de Groot N.N."/>
        </authorList>
    </citation>
    <scope>NUCLEOTIDE SEQUENCE [LARGE SCALE GENOMIC DNA]</scope>
    <source>
        <strain evidence="3 4">HM2</strain>
    </source>
</reference>
<evidence type="ECO:0000256" key="2">
    <source>
        <dbReference type="ARBA" id="ARBA00023235"/>
    </source>
</evidence>
<dbReference type="EMBL" id="UHJL01000005">
    <property type="protein sequence ID" value="SUQ26002.1"/>
    <property type="molecule type" value="Genomic_DNA"/>
</dbReference>
<dbReference type="PROSITE" id="PS00924">
    <property type="entry name" value="ASP_GLU_RACEMASE_2"/>
    <property type="match status" value="1"/>
</dbReference>
<dbReference type="PANTHER" id="PTHR21198:SF7">
    <property type="entry name" value="ASPARTATE-GLUTAMATE RACEMASE FAMILY"/>
    <property type="match status" value="1"/>
</dbReference>
<protein>
    <submittedName>
        <fullName evidence="3">Aspartate racemase</fullName>
    </submittedName>
</protein>
<dbReference type="GO" id="GO:0047661">
    <property type="term" value="F:amino-acid racemase activity"/>
    <property type="evidence" value="ECO:0007669"/>
    <property type="project" value="InterPro"/>
</dbReference>
<dbReference type="Gene3D" id="3.40.50.1860">
    <property type="match status" value="2"/>
</dbReference>
<keyword evidence="2" id="KW-0413">Isomerase</keyword>
<dbReference type="InterPro" id="IPR004380">
    <property type="entry name" value="Asp_race"/>
</dbReference>
<evidence type="ECO:0000313" key="4">
    <source>
        <dbReference type="Proteomes" id="UP000255423"/>
    </source>
</evidence>
<gene>
    <name evidence="3" type="ORF">SAMN05661053_2806</name>
</gene>
<proteinExistence type="inferred from homology"/>
<dbReference type="NCBIfam" id="TIGR00035">
    <property type="entry name" value="asp_race"/>
    <property type="match status" value="1"/>
</dbReference>
<dbReference type="RefSeq" id="WP_109573603.1">
    <property type="nucleotide sequence ID" value="NZ_UHJL01000005.1"/>
</dbReference>
<dbReference type="PANTHER" id="PTHR21198">
    <property type="entry name" value="GLUTAMATE RACEMASE"/>
    <property type="match status" value="1"/>
</dbReference>
<accession>A0A380S820</accession>
<name>A0A380S820_FIBSU</name>
<dbReference type="InterPro" id="IPR015942">
    <property type="entry name" value="Asp/Glu/hydantoin_racemase"/>
</dbReference>
<dbReference type="SUPFAM" id="SSF53681">
    <property type="entry name" value="Aspartate/glutamate racemase"/>
    <property type="match status" value="2"/>
</dbReference>
<sequence>MKTIGLIGGMSWESTITYYEILNKEVVSALGGFHSAKILMYSVDFAELEANMSIGNWDGDAAILADAAKRLERAGADFIVIATNTMHKLVPQIEREIHIPILHIADAVATSVIRDGFTKVALLGTKFTMTQDFIKDRLKSAGLEVIVPEAPDIEIVNNVIFNELCLGKVLDASRAEYQRIIESLKERGAECVILGCTEIGMLISEKDSVLPVYDTTIIHAKEAARQALE</sequence>
<comment type="similarity">
    <text evidence="1">Belongs to the aspartate/glutamate racemases family.</text>
</comment>
<evidence type="ECO:0000256" key="1">
    <source>
        <dbReference type="ARBA" id="ARBA00007847"/>
    </source>
</evidence>
<dbReference type="Proteomes" id="UP000255423">
    <property type="component" value="Unassembled WGS sequence"/>
</dbReference>
<dbReference type="AlphaFoldDB" id="A0A380S820"/>
<organism evidence="3 4">
    <name type="scientific">Fibrobacter succinogenes</name>
    <name type="common">Bacteroides succinogenes</name>
    <dbReference type="NCBI Taxonomy" id="833"/>
    <lineage>
        <taxon>Bacteria</taxon>
        <taxon>Pseudomonadati</taxon>
        <taxon>Fibrobacterota</taxon>
        <taxon>Fibrobacteria</taxon>
        <taxon>Fibrobacterales</taxon>
        <taxon>Fibrobacteraceae</taxon>
        <taxon>Fibrobacter</taxon>
    </lineage>
</organism>
<dbReference type="InterPro" id="IPR001920">
    <property type="entry name" value="Asp/Glu_race"/>
</dbReference>
<dbReference type="Pfam" id="PF01177">
    <property type="entry name" value="Asp_Glu_race"/>
    <property type="match status" value="1"/>
</dbReference>
<evidence type="ECO:0000313" key="3">
    <source>
        <dbReference type="EMBL" id="SUQ26002.1"/>
    </source>
</evidence>